<feature type="region of interest" description="Disordered" evidence="10">
    <location>
        <begin position="384"/>
        <end position="405"/>
    </location>
</feature>
<dbReference type="InterPro" id="IPR001025">
    <property type="entry name" value="BAH_dom"/>
</dbReference>
<dbReference type="Gene3D" id="3.90.120.10">
    <property type="entry name" value="DNA Methylase, subunit A, domain 2"/>
    <property type="match status" value="1"/>
</dbReference>
<evidence type="ECO:0000259" key="12">
    <source>
        <dbReference type="PROSITE" id="PS51038"/>
    </source>
</evidence>
<dbReference type="InParanoid" id="A0A1Q3CXB6"/>
<dbReference type="InterPro" id="IPR001525">
    <property type="entry name" value="C5_MeTfrase"/>
</dbReference>
<dbReference type="Gene3D" id="2.30.30.490">
    <property type="match status" value="1"/>
</dbReference>
<feature type="region of interest" description="Disordered" evidence="10">
    <location>
        <begin position="255"/>
        <end position="277"/>
    </location>
</feature>
<comment type="caution">
    <text evidence="13">The sequence shown here is derived from an EMBL/GenBank/DDBJ whole genome shotgun (WGS) entry which is preliminary data.</text>
</comment>
<comment type="catalytic activity">
    <reaction evidence="8">
        <text>a 2'-deoxycytidine in DNA + S-adenosyl-L-methionine = a 5-methyl-2'-deoxycytidine in DNA + S-adenosyl-L-homocysteine + H(+)</text>
        <dbReference type="Rhea" id="RHEA:13681"/>
        <dbReference type="Rhea" id="RHEA-COMP:11369"/>
        <dbReference type="Rhea" id="RHEA-COMP:11370"/>
        <dbReference type="ChEBI" id="CHEBI:15378"/>
        <dbReference type="ChEBI" id="CHEBI:57856"/>
        <dbReference type="ChEBI" id="CHEBI:59789"/>
        <dbReference type="ChEBI" id="CHEBI:85452"/>
        <dbReference type="ChEBI" id="CHEBI:85454"/>
        <dbReference type="EC" id="2.1.1.37"/>
    </reaction>
</comment>
<dbReference type="Pfam" id="PF01426">
    <property type="entry name" value="BAH"/>
    <property type="match status" value="1"/>
</dbReference>
<feature type="compositionally biased region" description="Basic residues" evidence="10">
    <location>
        <begin position="84"/>
        <end position="95"/>
    </location>
</feature>
<dbReference type="PROSITE" id="PS50013">
    <property type="entry name" value="CHROMO_2"/>
    <property type="match status" value="1"/>
</dbReference>
<evidence type="ECO:0000256" key="6">
    <source>
        <dbReference type="ARBA" id="ARBA00023125"/>
    </source>
</evidence>
<evidence type="ECO:0000313" key="14">
    <source>
        <dbReference type="Proteomes" id="UP000187406"/>
    </source>
</evidence>
<organism evidence="13 14">
    <name type="scientific">Cephalotus follicularis</name>
    <name type="common">Albany pitcher plant</name>
    <dbReference type="NCBI Taxonomy" id="3775"/>
    <lineage>
        <taxon>Eukaryota</taxon>
        <taxon>Viridiplantae</taxon>
        <taxon>Streptophyta</taxon>
        <taxon>Embryophyta</taxon>
        <taxon>Tracheophyta</taxon>
        <taxon>Spermatophyta</taxon>
        <taxon>Magnoliopsida</taxon>
        <taxon>eudicotyledons</taxon>
        <taxon>Gunneridae</taxon>
        <taxon>Pentapetalae</taxon>
        <taxon>rosids</taxon>
        <taxon>fabids</taxon>
        <taxon>Oxalidales</taxon>
        <taxon>Cephalotaceae</taxon>
        <taxon>Cephalotus</taxon>
    </lineage>
</organism>
<dbReference type="FunFam" id="2.30.30.490:FF:000011">
    <property type="entry name" value="DNA (cytosine-5)-methyltransferase 1"/>
    <property type="match status" value="1"/>
</dbReference>
<feature type="domain" description="BAH" evidence="12">
    <location>
        <begin position="128"/>
        <end position="247"/>
    </location>
</feature>
<dbReference type="PRINTS" id="PR00105">
    <property type="entry name" value="C5METTRFRASE"/>
</dbReference>
<feature type="active site" evidence="9">
    <location>
        <position position="486"/>
    </location>
</feature>
<dbReference type="GO" id="GO:0032259">
    <property type="term" value="P:methylation"/>
    <property type="evidence" value="ECO:0007669"/>
    <property type="project" value="UniProtKB-KW"/>
</dbReference>
<evidence type="ECO:0000256" key="9">
    <source>
        <dbReference type="PROSITE-ProRule" id="PRU01016"/>
    </source>
</evidence>
<feature type="domain" description="Chromo" evidence="11">
    <location>
        <begin position="408"/>
        <end position="461"/>
    </location>
</feature>
<comment type="subcellular location">
    <subcellularLocation>
        <location evidence="1">Nucleus</location>
    </subcellularLocation>
</comment>
<gene>
    <name evidence="13" type="ORF">CFOL_v3_28329</name>
</gene>
<keyword evidence="3 9" id="KW-0489">Methyltransferase</keyword>
<dbReference type="AlphaFoldDB" id="A0A1Q3CXB6"/>
<dbReference type="InterPro" id="IPR043151">
    <property type="entry name" value="BAH_sf"/>
</dbReference>
<dbReference type="EMBL" id="BDDD01003394">
    <property type="protein sequence ID" value="GAV84887.1"/>
    <property type="molecule type" value="Genomic_DNA"/>
</dbReference>
<evidence type="ECO:0000256" key="1">
    <source>
        <dbReference type="ARBA" id="ARBA00004123"/>
    </source>
</evidence>
<feature type="region of interest" description="Disordered" evidence="10">
    <location>
        <begin position="1"/>
        <end position="110"/>
    </location>
</feature>
<dbReference type="SMART" id="SM00298">
    <property type="entry name" value="CHROMO"/>
    <property type="match status" value="1"/>
</dbReference>
<sequence length="812" mass="92659">MAAKRKSVGHPPSSSRKQKTIKLEVDSESVSVTDQPEATRANVKAEADSHKKLKSRSSNANHDDVDADPRFLGEPLPEKESRQRWPKRYQGKKEKKVTTSGSSKEKDDSDEIIQARRHYTQAEVDGCVVYHLYEDAHVKGEDGGENFICKIVEMYESVDGSLHFTAQWYYRAKDTIIQKLGTLIDKKRVFFSEIQDDNPLECLVEKLNIARVPLCVDLDAKKETIPPCDYYCDMLYLLPYTTFMNLPPECMRAGSEPSSTISSDVEESGASRAKSDEKEVSLVQQHQKLEVTLLDLYSGCGAMSTGLCLGANSSGVNLVTKWAVDTNKYACESLKLNHLETEVRNESVEDFLSLLKEWEKMCSTLSLIESSDCQDEYGLLGTEGDEADAEDEEDEEDEEDGEEDDEVFEVERVLGICYGVPKDQKERGLYLKIRWKNYGEDEDTWEPIKGLGNCREKIKEFVVNGFKSKILPIPGDVDVICGGPPCQGVSGFNRFRNKENPLDDEKNKQLVVFMDVVEYLQPRFVLMENVVDLVKFADGYLGRYALARLIKMNYQTRLGLMAAGAYGLPQFRMRCFFWGAHPSEKLPQYPLPTHDVVVRGVIPLQFEPNTVAYEEGHRATLERKLLLEDAISDLPIVDNNEHREELPYDEDPKTEFQRFIRLRKEEMFGFPSKSKPTKQMLYDHFPLELNADDYDRVCEIPKKKGANFRDLPGVRVRPDNKVEWDPNMKRVYLKSGKPLVPDYAMSFVNGSSSKPFARLWWDETVPTVVTRAEPHNQAILHPEQDRVLSVRENARLQGFPDYYKLCGPVKER</sequence>
<dbReference type="FunCoup" id="A0A1Q3CXB6">
    <property type="interactions" value="703"/>
</dbReference>
<dbReference type="Gene3D" id="3.40.50.150">
    <property type="entry name" value="Vaccinia Virus protein VP39"/>
    <property type="match status" value="1"/>
</dbReference>
<name>A0A1Q3CXB6_CEPFO</name>
<keyword evidence="14" id="KW-1185">Reference proteome</keyword>
<dbReference type="OrthoDB" id="5376140at2759"/>
<evidence type="ECO:0000256" key="10">
    <source>
        <dbReference type="SAM" id="MobiDB-lite"/>
    </source>
</evidence>
<dbReference type="GO" id="GO:0003886">
    <property type="term" value="F:DNA (cytosine-5-)-methyltransferase activity"/>
    <property type="evidence" value="ECO:0007669"/>
    <property type="project" value="UniProtKB-EC"/>
</dbReference>
<evidence type="ECO:0000256" key="5">
    <source>
        <dbReference type="ARBA" id="ARBA00022691"/>
    </source>
</evidence>
<keyword evidence="4 9" id="KW-0808">Transferase</keyword>
<keyword evidence="6" id="KW-0238">DNA-binding</keyword>
<dbReference type="FunFam" id="3.90.120.10:FF:000003">
    <property type="entry name" value="DNA (cytosine-5)-methyltransferase 1"/>
    <property type="match status" value="1"/>
</dbReference>
<dbReference type="SUPFAM" id="SSF54160">
    <property type="entry name" value="Chromo domain-like"/>
    <property type="match status" value="1"/>
</dbReference>
<dbReference type="GO" id="GO:0003677">
    <property type="term" value="F:DNA binding"/>
    <property type="evidence" value="ECO:0007669"/>
    <property type="project" value="UniProtKB-KW"/>
</dbReference>
<keyword evidence="7" id="KW-0539">Nucleus</keyword>
<dbReference type="SMART" id="SM00439">
    <property type="entry name" value="BAH"/>
    <property type="match status" value="1"/>
</dbReference>
<dbReference type="PROSITE" id="PS51679">
    <property type="entry name" value="SAM_MT_C5"/>
    <property type="match status" value="1"/>
</dbReference>
<comment type="similarity">
    <text evidence="9">Belongs to the class I-like SAM-binding methyltransferase superfamily. C5-methyltransferase family.</text>
</comment>
<evidence type="ECO:0000259" key="11">
    <source>
        <dbReference type="PROSITE" id="PS50013"/>
    </source>
</evidence>
<evidence type="ECO:0000313" key="13">
    <source>
        <dbReference type="EMBL" id="GAV84887.1"/>
    </source>
</evidence>
<evidence type="ECO:0000256" key="2">
    <source>
        <dbReference type="ARBA" id="ARBA00011975"/>
    </source>
</evidence>
<evidence type="ECO:0000256" key="4">
    <source>
        <dbReference type="ARBA" id="ARBA00022679"/>
    </source>
</evidence>
<proteinExistence type="inferred from homology"/>
<dbReference type="Pfam" id="PF00145">
    <property type="entry name" value="DNA_methylase"/>
    <property type="match status" value="1"/>
</dbReference>
<dbReference type="GO" id="GO:0044027">
    <property type="term" value="P:negative regulation of gene expression via chromosomal CpG island methylation"/>
    <property type="evidence" value="ECO:0007669"/>
    <property type="project" value="TreeGrafter"/>
</dbReference>
<dbReference type="SUPFAM" id="SSF53335">
    <property type="entry name" value="S-adenosyl-L-methionine-dependent methyltransferases"/>
    <property type="match status" value="1"/>
</dbReference>
<dbReference type="InterPro" id="IPR000953">
    <property type="entry name" value="Chromo/chromo_shadow_dom"/>
</dbReference>
<evidence type="ECO:0000256" key="7">
    <source>
        <dbReference type="ARBA" id="ARBA00023242"/>
    </source>
</evidence>
<dbReference type="InterPro" id="IPR023779">
    <property type="entry name" value="Chromodomain_CS"/>
</dbReference>
<feature type="compositionally biased region" description="Basic and acidic residues" evidence="10">
    <location>
        <begin position="61"/>
        <end position="83"/>
    </location>
</feature>
<accession>A0A1Q3CXB6</accession>
<dbReference type="EC" id="2.1.1.37" evidence="2"/>
<dbReference type="Proteomes" id="UP000187406">
    <property type="component" value="Unassembled WGS sequence"/>
</dbReference>
<dbReference type="PANTHER" id="PTHR10629">
    <property type="entry name" value="CYTOSINE-SPECIFIC METHYLTRANSFERASE"/>
    <property type="match status" value="1"/>
</dbReference>
<dbReference type="InterPro" id="IPR050390">
    <property type="entry name" value="C5-Methyltransferase"/>
</dbReference>
<dbReference type="CDD" id="cd18635">
    <property type="entry name" value="CD_CMT3_like"/>
    <property type="match status" value="1"/>
</dbReference>
<keyword evidence="5 9" id="KW-0949">S-adenosyl-L-methionine</keyword>
<reference evidence="14" key="1">
    <citation type="submission" date="2016-04" db="EMBL/GenBank/DDBJ databases">
        <title>Cephalotus genome sequencing.</title>
        <authorList>
            <person name="Fukushima K."/>
            <person name="Hasebe M."/>
            <person name="Fang X."/>
        </authorList>
    </citation>
    <scope>NUCLEOTIDE SEQUENCE [LARGE SCALE GENOMIC DNA]</scope>
    <source>
        <strain evidence="14">cv. St1</strain>
    </source>
</reference>
<dbReference type="InterPro" id="IPR023780">
    <property type="entry name" value="Chromo_domain"/>
</dbReference>
<dbReference type="PROSITE" id="PS00598">
    <property type="entry name" value="CHROMO_1"/>
    <property type="match status" value="1"/>
</dbReference>
<protein>
    <recommendedName>
        <fullName evidence="2">DNA (cytosine-5-)-methyltransferase</fullName>
        <ecNumber evidence="2">2.1.1.37</ecNumber>
    </recommendedName>
</protein>
<dbReference type="GO" id="GO:0005634">
    <property type="term" value="C:nucleus"/>
    <property type="evidence" value="ECO:0007669"/>
    <property type="project" value="UniProtKB-SubCell"/>
</dbReference>
<dbReference type="PROSITE" id="PS51038">
    <property type="entry name" value="BAH"/>
    <property type="match status" value="1"/>
</dbReference>
<evidence type="ECO:0000256" key="8">
    <source>
        <dbReference type="ARBA" id="ARBA00047422"/>
    </source>
</evidence>
<dbReference type="Pfam" id="PF00385">
    <property type="entry name" value="Chromo"/>
    <property type="match status" value="1"/>
</dbReference>
<dbReference type="GO" id="GO:0003682">
    <property type="term" value="F:chromatin binding"/>
    <property type="evidence" value="ECO:0007669"/>
    <property type="project" value="InterPro"/>
</dbReference>
<dbReference type="PANTHER" id="PTHR10629:SF50">
    <property type="entry name" value="DNA (CYTOSINE-5)-METHYLTRANSFERASE CMT3"/>
    <property type="match status" value="1"/>
</dbReference>
<dbReference type="InterPro" id="IPR016197">
    <property type="entry name" value="Chromo-like_dom_sf"/>
</dbReference>
<dbReference type="STRING" id="3775.A0A1Q3CXB6"/>
<evidence type="ECO:0000256" key="3">
    <source>
        <dbReference type="ARBA" id="ARBA00022603"/>
    </source>
</evidence>
<dbReference type="InterPro" id="IPR029063">
    <property type="entry name" value="SAM-dependent_MTases_sf"/>
</dbReference>